<dbReference type="RefSeq" id="XP_006690286.1">
    <property type="nucleotide sequence ID" value="XM_006690223.1"/>
</dbReference>
<dbReference type="CDD" id="cd00118">
    <property type="entry name" value="LysM"/>
    <property type="match status" value="1"/>
</dbReference>
<dbReference type="HOGENOM" id="CLU_023305_0_0_1"/>
<dbReference type="Pfam" id="PF00704">
    <property type="entry name" value="Glyco_hydro_18"/>
    <property type="match status" value="1"/>
</dbReference>
<dbReference type="PANTHER" id="PTHR47700">
    <property type="entry name" value="V CHITINASE, PUTATIVE (AFU_ORTHOLOGUE AFUA_6G13720)-RELATED"/>
    <property type="match status" value="1"/>
</dbReference>
<dbReference type="SUPFAM" id="SSF57016">
    <property type="entry name" value="Plant lectins/antimicrobial peptides"/>
    <property type="match status" value="1"/>
</dbReference>
<evidence type="ECO:0000256" key="10">
    <source>
        <dbReference type="RuleBase" id="RU004453"/>
    </source>
</evidence>
<evidence type="ECO:0000256" key="1">
    <source>
        <dbReference type="ARBA" id="ARBA00000822"/>
    </source>
</evidence>
<dbReference type="SUPFAM" id="SSF51445">
    <property type="entry name" value="(Trans)glycosidases"/>
    <property type="match status" value="1"/>
</dbReference>
<keyword evidence="8" id="KW-1015">Disulfide bond</keyword>
<sequence length="532" mass="57373">MAKGESCSFLIEKFSNVKSVANLNTWNELTPTPDWNGCSNLLLGQQVCVSEGGYPNKKPAENSDGSCHSYTVKSGDTCAALASTYYPLTTDEIESYNSDTFGWYGCSKLTKGQKICLSAGTAPKPTTDENAQCGATAPGDLYNTECPLNACCSQYGYCGITSDYCATTTSTTGAPGTFGCQSNCGYGSLHTSQAKTFRNIIYWLDSTGDLASDPTQYSTSDYDTMHYAFVNINSDLTIDTSKLAVSDFLKVSQKKVVSFGGWDFSTSTSTYEIFRNIVSTSTSRSNFASQVVQLISDYDLDGVDLDWEYPAETGIADIPDDYSGNGKKFLSLIKTIKGSLPSGKTLSVAIPATYNYLKNYPVADMQSYVDYFVFMTYDLHGTWDDSTTTGVQCHTDLTAISDAMLMLDKAGVKMWKLVGGIATYGHTYKLSSTSCTALGCAFSGAGDAGSVTNSAGILADSEINAISSSSKKVKRWSDSTINCDIMVYNTNNWVAWPKASERATLKTYFKDHAMGGSAIWAGNYLAHSAYTP</sequence>
<dbReference type="InterPro" id="IPR011583">
    <property type="entry name" value="Chitinase_II/V-like_cat"/>
</dbReference>
<dbReference type="Gene3D" id="3.10.350.10">
    <property type="entry name" value="LysM domain"/>
    <property type="match status" value="2"/>
</dbReference>
<dbReference type="InterPro" id="IPR018392">
    <property type="entry name" value="LysM"/>
</dbReference>
<keyword evidence="5" id="KW-0119">Carbohydrate metabolism</keyword>
<feature type="domain" description="GH18" evidence="13">
    <location>
        <begin position="197"/>
        <end position="532"/>
    </location>
</feature>
<dbReference type="InterPro" id="IPR001579">
    <property type="entry name" value="Glyco_hydro_18_chit_AS"/>
</dbReference>
<accession>G3BD75</accession>
<dbReference type="CDD" id="cd00035">
    <property type="entry name" value="ChtBD1"/>
    <property type="match status" value="1"/>
</dbReference>
<keyword evidence="2 8" id="KW-0147">Chitin-binding</keyword>
<dbReference type="GO" id="GO:0000272">
    <property type="term" value="P:polysaccharide catabolic process"/>
    <property type="evidence" value="ECO:0007669"/>
    <property type="project" value="UniProtKB-KW"/>
</dbReference>
<gene>
    <name evidence="14" type="ORF">CANTEDRAFT_116318</name>
</gene>
<dbReference type="Proteomes" id="UP000000707">
    <property type="component" value="Unassembled WGS sequence"/>
</dbReference>
<evidence type="ECO:0000259" key="13">
    <source>
        <dbReference type="PROSITE" id="PS51910"/>
    </source>
</evidence>
<feature type="domain" description="Chitin-binding type-1" evidence="11">
    <location>
        <begin position="130"/>
        <end position="186"/>
    </location>
</feature>
<evidence type="ECO:0000256" key="6">
    <source>
        <dbReference type="ARBA" id="ARBA00023295"/>
    </source>
</evidence>
<dbReference type="InterPro" id="IPR029070">
    <property type="entry name" value="Chitinase_insertion_sf"/>
</dbReference>
<dbReference type="PROSITE" id="PS01095">
    <property type="entry name" value="GH18_1"/>
    <property type="match status" value="1"/>
</dbReference>
<comment type="similarity">
    <text evidence="10">Belongs to the glycosyl hydrolase 18 family.</text>
</comment>
<dbReference type="SMART" id="SM00636">
    <property type="entry name" value="Glyco_18"/>
    <property type="match status" value="1"/>
</dbReference>
<dbReference type="AlphaFoldDB" id="G3BD75"/>
<keyword evidence="3 9" id="KW-0378">Hydrolase</keyword>
<dbReference type="Pfam" id="PF01476">
    <property type="entry name" value="LysM"/>
    <property type="match status" value="1"/>
</dbReference>
<dbReference type="SUPFAM" id="SSF54556">
    <property type="entry name" value="Chitinase insertion domain"/>
    <property type="match status" value="1"/>
</dbReference>
<dbReference type="Pfam" id="PF00187">
    <property type="entry name" value="Chitin_bind_1"/>
    <property type="match status" value="1"/>
</dbReference>
<feature type="disulfide bond" evidence="8">
    <location>
        <begin position="151"/>
        <end position="165"/>
    </location>
</feature>
<dbReference type="eggNOG" id="KOG2806">
    <property type="taxonomic scope" value="Eukaryota"/>
</dbReference>
<evidence type="ECO:0000256" key="2">
    <source>
        <dbReference type="ARBA" id="ARBA00022669"/>
    </source>
</evidence>
<dbReference type="SUPFAM" id="SSF54106">
    <property type="entry name" value="LysM domain"/>
    <property type="match status" value="1"/>
</dbReference>
<evidence type="ECO:0000256" key="9">
    <source>
        <dbReference type="RuleBase" id="RU000489"/>
    </source>
</evidence>
<dbReference type="PROSITE" id="PS00026">
    <property type="entry name" value="CHIT_BIND_I_1"/>
    <property type="match status" value="1"/>
</dbReference>
<evidence type="ECO:0000256" key="4">
    <source>
        <dbReference type="ARBA" id="ARBA00023024"/>
    </source>
</evidence>
<proteinExistence type="inferred from homology"/>
<evidence type="ECO:0000256" key="8">
    <source>
        <dbReference type="PROSITE-ProRule" id="PRU00261"/>
    </source>
</evidence>
<name>G3BD75_CANTC</name>
<comment type="catalytic activity">
    <reaction evidence="1">
        <text>Random endo-hydrolysis of N-acetyl-beta-D-glucosaminide (1-&gt;4)-beta-linkages in chitin and chitodextrins.</text>
        <dbReference type="EC" id="3.2.1.14"/>
    </reaction>
</comment>
<dbReference type="KEGG" id="cten:18248246"/>
<reference evidence="14 15" key="1">
    <citation type="journal article" date="2011" name="Proc. Natl. Acad. Sci. U.S.A.">
        <title>Comparative genomics of xylose-fermenting fungi for enhanced biofuel production.</title>
        <authorList>
            <person name="Wohlbach D.J."/>
            <person name="Kuo A."/>
            <person name="Sato T.K."/>
            <person name="Potts K.M."/>
            <person name="Salamov A.A."/>
            <person name="LaButti K.M."/>
            <person name="Sun H."/>
            <person name="Clum A."/>
            <person name="Pangilinan J.L."/>
            <person name="Lindquist E.A."/>
            <person name="Lucas S."/>
            <person name="Lapidus A."/>
            <person name="Jin M."/>
            <person name="Gunawan C."/>
            <person name="Balan V."/>
            <person name="Dale B.E."/>
            <person name="Jeffries T.W."/>
            <person name="Zinkel R."/>
            <person name="Barry K.W."/>
            <person name="Grigoriev I.V."/>
            <person name="Gasch A.P."/>
        </authorList>
    </citation>
    <scope>NUCLEOTIDE SEQUENCE [LARGE SCALE GENOMIC DNA]</scope>
    <source>
        <strain evidence="15">ATCC 10573 / BCRC 21748 / CBS 615 / JCM 9827 / NBRC 10315 / NRRL Y-1498 / VKM Y-70</strain>
    </source>
</reference>
<dbReference type="GO" id="GO:0008843">
    <property type="term" value="F:endochitinase activity"/>
    <property type="evidence" value="ECO:0007669"/>
    <property type="project" value="UniProtKB-EC"/>
</dbReference>
<dbReference type="Gene3D" id="3.10.50.10">
    <property type="match status" value="1"/>
</dbReference>
<feature type="disulfide bond" evidence="8">
    <location>
        <begin position="180"/>
        <end position="184"/>
    </location>
</feature>
<evidence type="ECO:0000256" key="3">
    <source>
        <dbReference type="ARBA" id="ARBA00022801"/>
    </source>
</evidence>
<dbReference type="GO" id="GO:0008061">
    <property type="term" value="F:chitin binding"/>
    <property type="evidence" value="ECO:0007669"/>
    <property type="project" value="UniProtKB-UniRule"/>
</dbReference>
<evidence type="ECO:0000256" key="7">
    <source>
        <dbReference type="ARBA" id="ARBA00023326"/>
    </source>
</evidence>
<dbReference type="STRING" id="590646.G3BD75"/>
<dbReference type="GO" id="GO:0006032">
    <property type="term" value="P:chitin catabolic process"/>
    <property type="evidence" value="ECO:0007669"/>
    <property type="project" value="UniProtKB-KW"/>
</dbReference>
<feature type="domain" description="LysM" evidence="12">
    <location>
        <begin position="68"/>
        <end position="117"/>
    </location>
</feature>
<evidence type="ECO:0000259" key="11">
    <source>
        <dbReference type="PROSITE" id="PS50941"/>
    </source>
</evidence>
<keyword evidence="6 9" id="KW-0326">Glycosidase</keyword>
<dbReference type="InterPro" id="IPR053214">
    <property type="entry name" value="LysM12-like"/>
</dbReference>
<dbReference type="EMBL" id="GL996528">
    <property type="protein sequence ID" value="EGV61072.1"/>
    <property type="molecule type" value="Genomic_DNA"/>
</dbReference>
<dbReference type="InterPro" id="IPR001002">
    <property type="entry name" value="Chitin-bd_1"/>
</dbReference>
<dbReference type="PROSITE" id="PS50941">
    <property type="entry name" value="CHIT_BIND_I_2"/>
    <property type="match status" value="1"/>
</dbReference>
<dbReference type="PANTHER" id="PTHR47700:SF2">
    <property type="entry name" value="CHITINASE"/>
    <property type="match status" value="1"/>
</dbReference>
<dbReference type="GeneID" id="18248246"/>
<dbReference type="OrthoDB" id="76388at2759"/>
<evidence type="ECO:0000313" key="14">
    <source>
        <dbReference type="EMBL" id="EGV61072.1"/>
    </source>
</evidence>
<dbReference type="SMART" id="SM00270">
    <property type="entry name" value="ChtBD1"/>
    <property type="match status" value="1"/>
</dbReference>
<dbReference type="InterPro" id="IPR017853">
    <property type="entry name" value="GH"/>
</dbReference>
<evidence type="ECO:0000259" key="12">
    <source>
        <dbReference type="PROSITE" id="PS51782"/>
    </source>
</evidence>
<dbReference type="Gene3D" id="3.20.20.80">
    <property type="entry name" value="Glycosidases"/>
    <property type="match status" value="1"/>
</dbReference>
<keyword evidence="15" id="KW-1185">Reference proteome</keyword>
<evidence type="ECO:0000313" key="15">
    <source>
        <dbReference type="Proteomes" id="UP000000707"/>
    </source>
</evidence>
<dbReference type="PROSITE" id="PS51782">
    <property type="entry name" value="LYSM"/>
    <property type="match status" value="1"/>
</dbReference>
<evidence type="ECO:0000256" key="5">
    <source>
        <dbReference type="ARBA" id="ARBA00023277"/>
    </source>
</evidence>
<dbReference type="InterPro" id="IPR018371">
    <property type="entry name" value="Chitin-binding_1_CS"/>
</dbReference>
<feature type="disulfide bond" evidence="8">
    <location>
        <begin position="146"/>
        <end position="158"/>
    </location>
</feature>
<comment type="caution">
    <text evidence="8">Lacks conserved residue(s) required for the propagation of feature annotation.</text>
</comment>
<dbReference type="InterPro" id="IPR036779">
    <property type="entry name" value="LysM_dom_sf"/>
</dbReference>
<dbReference type="InterPro" id="IPR001223">
    <property type="entry name" value="Glyco_hydro18_cat"/>
</dbReference>
<dbReference type="SMART" id="SM00257">
    <property type="entry name" value="LysM"/>
    <property type="match status" value="1"/>
</dbReference>
<protein>
    <submittedName>
        <fullName evidence="14">Glycoside hydrolase</fullName>
    </submittedName>
</protein>
<keyword evidence="4" id="KW-0146">Chitin degradation</keyword>
<organism evidence="15">
    <name type="scientific">Candida tenuis (strain ATCC 10573 / BCRC 21748 / CBS 615 / JCM 9827 / NBRC 10315 / NRRL Y-1498 / VKM Y-70)</name>
    <name type="common">Yeast</name>
    <name type="synonym">Yamadazyma tenuis</name>
    <dbReference type="NCBI Taxonomy" id="590646"/>
    <lineage>
        <taxon>Eukaryota</taxon>
        <taxon>Fungi</taxon>
        <taxon>Dikarya</taxon>
        <taxon>Ascomycota</taxon>
        <taxon>Saccharomycotina</taxon>
        <taxon>Pichiomycetes</taxon>
        <taxon>Debaryomycetaceae</taxon>
        <taxon>Yamadazyma</taxon>
    </lineage>
</organism>
<dbReference type="PROSITE" id="PS51910">
    <property type="entry name" value="GH18_2"/>
    <property type="match status" value="1"/>
</dbReference>
<dbReference type="Gene3D" id="3.30.60.10">
    <property type="entry name" value="Endochitinase-like"/>
    <property type="match status" value="1"/>
</dbReference>
<keyword evidence="7" id="KW-0624">Polysaccharide degradation</keyword>
<dbReference type="InterPro" id="IPR036861">
    <property type="entry name" value="Endochitinase-like_sf"/>
</dbReference>